<dbReference type="Proteomes" id="UP001320706">
    <property type="component" value="Unassembled WGS sequence"/>
</dbReference>
<keyword evidence="2" id="KW-1185">Reference proteome</keyword>
<proteinExistence type="predicted"/>
<reference evidence="1" key="1">
    <citation type="submission" date="2024-02" db="EMBL/GenBank/DDBJ databases">
        <title>Metagenome Assembled Genome of Zalaria obscura JY119.</title>
        <authorList>
            <person name="Vighnesh L."/>
            <person name="Jagadeeshwari U."/>
            <person name="Venkata Ramana C."/>
            <person name="Sasikala C."/>
        </authorList>
    </citation>
    <scope>NUCLEOTIDE SEQUENCE</scope>
    <source>
        <strain evidence="1">JY119</strain>
    </source>
</reference>
<dbReference type="EMBL" id="JAMKPW020000038">
    <property type="protein sequence ID" value="KAK8200715.1"/>
    <property type="molecule type" value="Genomic_DNA"/>
</dbReference>
<evidence type="ECO:0000313" key="1">
    <source>
        <dbReference type="EMBL" id="KAK8200715.1"/>
    </source>
</evidence>
<protein>
    <submittedName>
        <fullName evidence="1">Uncharacterized protein</fullName>
    </submittedName>
</protein>
<accession>A0ACC3S6Q8</accession>
<name>A0ACC3S6Q8_9PEZI</name>
<gene>
    <name evidence="1" type="ORF">M8818_006030</name>
</gene>
<organism evidence="1 2">
    <name type="scientific">Zalaria obscura</name>
    <dbReference type="NCBI Taxonomy" id="2024903"/>
    <lineage>
        <taxon>Eukaryota</taxon>
        <taxon>Fungi</taxon>
        <taxon>Dikarya</taxon>
        <taxon>Ascomycota</taxon>
        <taxon>Pezizomycotina</taxon>
        <taxon>Dothideomycetes</taxon>
        <taxon>Dothideomycetidae</taxon>
        <taxon>Dothideales</taxon>
        <taxon>Zalariaceae</taxon>
        <taxon>Zalaria</taxon>
    </lineage>
</organism>
<sequence length="372" mass="39358">MSRTTEALVLHEYNTPFKLEQIKLDTLRPDEALVEIHATGVCHTDLKCATGSMPAKAPAVFGHEGAGIVLETGSDIQGISPGDKVILSYSFCGTCDSCANGDPAYCHGIVAYNFGGPRPGDGTHALSLASDGTPLNGNFFGQSSFARHAIVHRSSLVKVPAETDLELFAPLGCGLQTGAGTVTNTLNVQPGSSFAVFGVGSVGLSALMAAKIRQASTIIAVDVHPARLELARKLGATHTVLASEDVVKRIREICPPLGVKYACDCTGIPSVVANMVDSLGIRGRACTVGSPGPGPRAAIEIAGMLQFGREYTGCHQGGSIANEMIPWLIEQHRQGNYPIEDLITYYNAEDYERAIHETEEGKTIKAVLRWKA</sequence>
<comment type="caution">
    <text evidence="1">The sequence shown here is derived from an EMBL/GenBank/DDBJ whole genome shotgun (WGS) entry which is preliminary data.</text>
</comment>
<evidence type="ECO:0000313" key="2">
    <source>
        <dbReference type="Proteomes" id="UP001320706"/>
    </source>
</evidence>